<comment type="similarity">
    <text evidence="1 5">Belongs to the antibiotic N-acetyltransferase family.</text>
</comment>
<dbReference type="EMBL" id="PNCK01000030">
    <property type="protein sequence ID" value="TMP43490.1"/>
    <property type="molecule type" value="Genomic_DNA"/>
</dbReference>
<evidence type="ECO:0000313" key="9">
    <source>
        <dbReference type="Proteomes" id="UP000307706"/>
    </source>
</evidence>
<gene>
    <name evidence="7" type="ORF">CWB96_01910</name>
    <name evidence="6" type="ORF">CWB97_09610</name>
</gene>
<evidence type="ECO:0000256" key="2">
    <source>
        <dbReference type="ARBA" id="ARBA00012882"/>
    </source>
</evidence>
<dbReference type="Proteomes" id="UP000307706">
    <property type="component" value="Unassembled WGS sequence"/>
</dbReference>
<reference evidence="8 9" key="1">
    <citation type="submission" date="2017-12" db="EMBL/GenBank/DDBJ databases">
        <authorList>
            <person name="Paulsen S."/>
            <person name="Gram L.K."/>
        </authorList>
    </citation>
    <scope>NUCLEOTIDE SEQUENCE [LARGE SCALE GENOMIC DNA]</scope>
    <source>
        <strain evidence="7 9">S2231</strain>
        <strain evidence="6 8">S2233</strain>
    </source>
</reference>
<evidence type="ECO:0000313" key="8">
    <source>
        <dbReference type="Proteomes" id="UP000305730"/>
    </source>
</evidence>
<dbReference type="PANTHER" id="PTHR11104:SF0">
    <property type="entry name" value="SPBETA PROPHAGE-DERIVED AMINOGLYCOSIDE N(3')-ACETYLTRANSFERASE-LIKE PROTEIN YOKD"/>
    <property type="match status" value="1"/>
</dbReference>
<proteinExistence type="inferred from homology"/>
<protein>
    <recommendedName>
        <fullName evidence="2 5">Aminoglycoside N(3)-acetyltransferase</fullName>
        <ecNumber evidence="5">2.3.1.-</ecNumber>
    </recommendedName>
</protein>
<reference evidence="7" key="3">
    <citation type="submission" date="2019-09" db="EMBL/GenBank/DDBJ databases">
        <title>Co-occurence of chitin degradation, pigmentation and bioactivity in marine Pseudoalteromonas.</title>
        <authorList>
            <person name="Sonnenschein E.C."/>
            <person name="Bech P.K."/>
        </authorList>
    </citation>
    <scope>NUCLEOTIDE SEQUENCE</scope>
    <source>
        <strain evidence="7">S2231</strain>
        <strain evidence="6">S2233</strain>
    </source>
</reference>
<dbReference type="AlphaFoldDB" id="A0A5S3XU03"/>
<comment type="caution">
    <text evidence="7">The sequence shown here is derived from an EMBL/GenBank/DDBJ whole genome shotgun (WGS) entry which is preliminary data.</text>
</comment>
<keyword evidence="4 5" id="KW-0012">Acyltransferase</keyword>
<dbReference type="GO" id="GO:0046353">
    <property type="term" value="F:aminoglycoside 3-N-acetyltransferase activity"/>
    <property type="evidence" value="ECO:0007669"/>
    <property type="project" value="UniProtKB-EC"/>
</dbReference>
<evidence type="ECO:0000256" key="3">
    <source>
        <dbReference type="ARBA" id="ARBA00022679"/>
    </source>
</evidence>
<keyword evidence="8" id="KW-1185">Reference proteome</keyword>
<dbReference type="PANTHER" id="PTHR11104">
    <property type="entry name" value="AMINOGLYCOSIDE N3-ACETYLTRANSFERASE"/>
    <property type="match status" value="1"/>
</dbReference>
<evidence type="ECO:0000313" key="7">
    <source>
        <dbReference type="EMBL" id="TMP62111.1"/>
    </source>
</evidence>
<dbReference type="InterPro" id="IPR028345">
    <property type="entry name" value="Antibiotic_NAT-like"/>
</dbReference>
<dbReference type="SUPFAM" id="SSF110710">
    <property type="entry name" value="TTHA0583/YokD-like"/>
    <property type="match status" value="1"/>
</dbReference>
<accession>A0A5S3XU03</accession>
<organism evidence="7 9">
    <name type="scientific">Pseudoalteromonas citrea</name>
    <dbReference type="NCBI Taxonomy" id="43655"/>
    <lineage>
        <taxon>Bacteria</taxon>
        <taxon>Pseudomonadati</taxon>
        <taxon>Pseudomonadota</taxon>
        <taxon>Gammaproteobacteria</taxon>
        <taxon>Alteromonadales</taxon>
        <taxon>Pseudoalteromonadaceae</taxon>
        <taxon>Pseudoalteromonas</taxon>
    </lineage>
</organism>
<evidence type="ECO:0000313" key="6">
    <source>
        <dbReference type="EMBL" id="TMP43490.1"/>
    </source>
</evidence>
<evidence type="ECO:0000256" key="4">
    <source>
        <dbReference type="ARBA" id="ARBA00023315"/>
    </source>
</evidence>
<evidence type="ECO:0000256" key="5">
    <source>
        <dbReference type="RuleBase" id="RU365031"/>
    </source>
</evidence>
<dbReference type="EMBL" id="PNCL01000010">
    <property type="protein sequence ID" value="TMP62111.1"/>
    <property type="molecule type" value="Genomic_DNA"/>
</dbReference>
<evidence type="ECO:0000256" key="1">
    <source>
        <dbReference type="ARBA" id="ARBA00006383"/>
    </source>
</evidence>
<keyword evidence="3 5" id="KW-0808">Transferase</keyword>
<dbReference type="Proteomes" id="UP000305730">
    <property type="component" value="Unassembled WGS sequence"/>
</dbReference>
<dbReference type="Pfam" id="PF02522">
    <property type="entry name" value="Antibiotic_NAT"/>
    <property type="match status" value="1"/>
</dbReference>
<keyword evidence="5" id="KW-0046">Antibiotic resistance</keyword>
<dbReference type="RefSeq" id="WP_138596779.1">
    <property type="nucleotide sequence ID" value="NZ_PNCK01000030.1"/>
</dbReference>
<name>A0A5S3XU03_9GAMM</name>
<dbReference type="OrthoDB" id="7330654at2"/>
<comment type="catalytic activity">
    <reaction evidence="5">
        <text>a 2-deoxystreptamine antibiotic + acetyl-CoA = an N(3)-acetyl-2-deoxystreptamine antibiotic + CoA + H(+)</text>
        <dbReference type="Rhea" id="RHEA:12665"/>
        <dbReference type="ChEBI" id="CHEBI:15378"/>
        <dbReference type="ChEBI" id="CHEBI:57287"/>
        <dbReference type="ChEBI" id="CHEBI:57288"/>
        <dbReference type="ChEBI" id="CHEBI:57921"/>
        <dbReference type="ChEBI" id="CHEBI:77452"/>
        <dbReference type="EC" id="2.3.1.81"/>
    </reaction>
</comment>
<reference evidence="8 9" key="2">
    <citation type="submission" date="2019-06" db="EMBL/GenBank/DDBJ databases">
        <title>Co-occurence of chitin degradation, pigmentation and bioactivity in marine Pseudoalteromonas.</title>
        <authorList>
            <person name="Sonnenschein E.C."/>
            <person name="Bech P.K."/>
        </authorList>
    </citation>
    <scope>NUCLEOTIDE SEQUENCE [LARGE SCALE GENOMIC DNA]</scope>
    <source>
        <strain evidence="9">S2231</strain>
        <strain evidence="8">S2233</strain>
    </source>
</reference>
<dbReference type="InterPro" id="IPR003679">
    <property type="entry name" value="Amioglycoside_AcTrfase"/>
</dbReference>
<dbReference type="GO" id="GO:0046677">
    <property type="term" value="P:response to antibiotic"/>
    <property type="evidence" value="ECO:0007669"/>
    <property type="project" value="UniProtKB-KW"/>
</dbReference>
<sequence>MSHTCTFSQWFKSFLINSGVKAHHTLIVHSAIRELSRLGIRAQNICDVLQNEVLPSGNLLMPTMTWKTVTPKSPVFDSNLTPSHTGALTEYFRKNLAQARSLHPTHSVAGTGPDAKWLLNSHDEIGTPCSKYSPYGLITDSELLRNTFVLLIQVGLESCTFIHHFEEQADLDIYLKPESEAEQYQLITPQKHKTLTLRAHNKRTRDFHQFGPTLFQQGALFIEHYHGITFTLIKAENMADTLTQAFNKSQHATLASFSYLR</sequence>
<dbReference type="EC" id="2.3.1.-" evidence="5"/>